<reference evidence="2" key="1">
    <citation type="journal article" date="2020" name="mSystems">
        <title>Genome- and Community-Level Interaction Insights into Carbon Utilization and Element Cycling Functions of Hydrothermarchaeota in Hydrothermal Sediment.</title>
        <authorList>
            <person name="Zhou Z."/>
            <person name="Liu Y."/>
            <person name="Xu W."/>
            <person name="Pan J."/>
            <person name="Luo Z.H."/>
            <person name="Li M."/>
        </authorList>
    </citation>
    <scope>NUCLEOTIDE SEQUENCE [LARGE SCALE GENOMIC DNA]</scope>
    <source>
        <strain evidence="3">SpSt-189</strain>
        <strain evidence="2">SpSt-246</strain>
    </source>
</reference>
<dbReference type="InterPro" id="IPR029044">
    <property type="entry name" value="Nucleotide-diphossugar_trans"/>
</dbReference>
<evidence type="ECO:0000313" key="2">
    <source>
        <dbReference type="EMBL" id="HEH83447.1"/>
    </source>
</evidence>
<dbReference type="InterPro" id="IPR025877">
    <property type="entry name" value="MobA-like_NTP_Trfase"/>
</dbReference>
<dbReference type="Pfam" id="PF12804">
    <property type="entry name" value="NTP_transf_3"/>
    <property type="match status" value="1"/>
</dbReference>
<organism evidence="2">
    <name type="scientific">Thermus islandicus</name>
    <dbReference type="NCBI Taxonomy" id="540988"/>
    <lineage>
        <taxon>Bacteria</taxon>
        <taxon>Thermotogati</taxon>
        <taxon>Deinococcota</taxon>
        <taxon>Deinococci</taxon>
        <taxon>Thermales</taxon>
        <taxon>Thermaceae</taxon>
        <taxon>Thermus</taxon>
    </lineage>
</organism>
<evidence type="ECO:0000259" key="1">
    <source>
        <dbReference type="Pfam" id="PF12804"/>
    </source>
</evidence>
<dbReference type="SUPFAM" id="SSF53448">
    <property type="entry name" value="Nucleotide-diphospho-sugar transferases"/>
    <property type="match status" value="1"/>
</dbReference>
<comment type="caution">
    <text evidence="2">The sequence shown here is derived from an EMBL/GenBank/DDBJ whole genome shotgun (WGS) entry which is preliminary data.</text>
</comment>
<feature type="domain" description="MobA-like NTP transferase" evidence="1">
    <location>
        <begin position="3"/>
        <end position="158"/>
    </location>
</feature>
<dbReference type="PANTHER" id="PTHR43777">
    <property type="entry name" value="MOLYBDENUM COFACTOR CYTIDYLYLTRANSFERASE"/>
    <property type="match status" value="1"/>
</dbReference>
<dbReference type="AlphaFoldDB" id="A0A7C2FVA7"/>
<gene>
    <name evidence="3" type="ORF">ENP09_06960</name>
    <name evidence="2" type="ORF">ENP73_11025</name>
</gene>
<name>A0A7C2FVA7_9DEIN</name>
<accession>A0A7C2FVA7</accession>
<sequence length="254" mass="26779">MHGLLLAAGGASRMGAPKLLLPAPEGTLLLRLARLLRQSLPGEVVVVLGREALLHRRALSGLRGVRLVRARRWHLGLAESLKAGLKALPEGPVLVLPADQGGVGATELGALLEAFREPGVLSGLRGEALSPAILGTRARREALGLQGDRGAKGLLLALGARVVELGPGPWSLDVDTWADYRRLVEALGWSLPHPPLPSKGSPYPALLRRAPLFRLGPALLLYGRPGAYAGPLLAEREALRLLARGAATLLREGL</sequence>
<proteinExistence type="predicted"/>
<evidence type="ECO:0000313" key="3">
    <source>
        <dbReference type="EMBL" id="HEO42589.1"/>
    </source>
</evidence>
<dbReference type="PANTHER" id="PTHR43777:SF1">
    <property type="entry name" value="MOLYBDENUM COFACTOR CYTIDYLYLTRANSFERASE"/>
    <property type="match status" value="1"/>
</dbReference>
<protein>
    <recommendedName>
        <fullName evidence="1">MobA-like NTP transferase domain-containing protein</fullName>
    </recommendedName>
</protein>
<dbReference type="EMBL" id="DSKL01000425">
    <property type="protein sequence ID" value="HEH83447.1"/>
    <property type="molecule type" value="Genomic_DNA"/>
</dbReference>
<dbReference type="GO" id="GO:0016779">
    <property type="term" value="F:nucleotidyltransferase activity"/>
    <property type="evidence" value="ECO:0007669"/>
    <property type="project" value="UniProtKB-ARBA"/>
</dbReference>
<dbReference type="Gene3D" id="3.90.550.10">
    <property type="entry name" value="Spore Coat Polysaccharide Biosynthesis Protein SpsA, Chain A"/>
    <property type="match status" value="1"/>
</dbReference>
<dbReference type="EMBL" id="DSHZ01000333">
    <property type="protein sequence ID" value="HEO42589.1"/>
    <property type="molecule type" value="Genomic_DNA"/>
</dbReference>